<feature type="active site" evidence="9">
    <location>
        <position position="127"/>
    </location>
</feature>
<comment type="pathway">
    <text evidence="9">Protein modification; lipoprotein biosynthesis (signal peptide cleavage).</text>
</comment>
<evidence type="ECO:0000256" key="6">
    <source>
        <dbReference type="ARBA" id="ARBA00022801"/>
    </source>
</evidence>
<feature type="transmembrane region" description="Helical" evidence="9">
    <location>
        <begin position="136"/>
        <end position="158"/>
    </location>
</feature>
<dbReference type="AlphaFoldDB" id="S3DI04"/>
<dbReference type="EC" id="3.4.23.36" evidence="9"/>
<evidence type="ECO:0000256" key="9">
    <source>
        <dbReference type="HAMAP-Rule" id="MF_00161"/>
    </source>
</evidence>
<dbReference type="UniPathway" id="UPA00665"/>
<dbReference type="eggNOG" id="COG0597">
    <property type="taxonomic scope" value="Bacteria"/>
</dbReference>
<evidence type="ECO:0000256" key="1">
    <source>
        <dbReference type="ARBA" id="ARBA00006139"/>
    </source>
</evidence>
<gene>
    <name evidence="9" type="primary">lspA</name>
    <name evidence="12" type="ORF">O1U_0605</name>
</gene>
<keyword evidence="6 9" id="KW-0378">Hydrolase</keyword>
<evidence type="ECO:0000256" key="8">
    <source>
        <dbReference type="ARBA" id="ARBA00023136"/>
    </source>
</evidence>
<dbReference type="GO" id="GO:0006508">
    <property type="term" value="P:proteolysis"/>
    <property type="evidence" value="ECO:0007669"/>
    <property type="project" value="UniProtKB-KW"/>
</dbReference>
<feature type="transmembrane region" description="Helical" evidence="9">
    <location>
        <begin position="107"/>
        <end position="130"/>
    </location>
</feature>
<dbReference type="InterPro" id="IPR001872">
    <property type="entry name" value="Peptidase_A8"/>
</dbReference>
<comment type="function">
    <text evidence="9 10">This protein specifically catalyzes the removal of signal peptides from prolipoproteins.</text>
</comment>
<protein>
    <recommendedName>
        <fullName evidence="9">Lipoprotein signal peptidase</fullName>
        <ecNumber evidence="9">3.4.23.36</ecNumber>
    </recommendedName>
    <alternativeName>
        <fullName evidence="9">Prolipoprotein signal peptidase</fullName>
    </alternativeName>
    <alternativeName>
        <fullName evidence="9">Signal peptidase II</fullName>
        <shortName evidence="9">SPase II</shortName>
    </alternativeName>
</protein>
<keyword evidence="13" id="KW-1185">Reference proteome</keyword>
<evidence type="ECO:0000256" key="3">
    <source>
        <dbReference type="ARBA" id="ARBA00022670"/>
    </source>
</evidence>
<dbReference type="PANTHER" id="PTHR33695:SF1">
    <property type="entry name" value="LIPOPROTEIN SIGNAL PEPTIDASE"/>
    <property type="match status" value="1"/>
</dbReference>
<dbReference type="PROSITE" id="PS00855">
    <property type="entry name" value="SPASE_II"/>
    <property type="match status" value="1"/>
</dbReference>
<keyword evidence="8 9" id="KW-0472">Membrane</keyword>
<dbReference type="STRING" id="28176.CF66_9055"/>
<dbReference type="PRINTS" id="PR00781">
    <property type="entry name" value="LIPOSIGPTASE"/>
</dbReference>
<comment type="caution">
    <text evidence="12">The sequence shown here is derived from an EMBL/GenBank/DDBJ whole genome shotgun (WGS) entry which is preliminary data.</text>
</comment>
<dbReference type="EMBL" id="AMSD01000002">
    <property type="protein sequence ID" value="EPE37305.1"/>
    <property type="molecule type" value="Genomic_DNA"/>
</dbReference>
<sequence>MNQGRFRRKQSGISWLCLSILVFLVDISIKFFIMDNMGYGWENRVEIFPFFDFLYIHNYGAAFGFLSDQNGWQRWLFIGSALIIIIILIYWVVFFNQSKWNNIAYSLIIGGALGNLLDRCIHGFVVDYLYFYLGNYHWPAFNFADSCIFIGVIIIILLDSFKKSY</sequence>
<keyword evidence="3 9" id="KW-0645">Protease</keyword>
<keyword evidence="5 9" id="KW-0064">Aspartyl protease</keyword>
<evidence type="ECO:0000313" key="12">
    <source>
        <dbReference type="EMBL" id="EPE37305.1"/>
    </source>
</evidence>
<comment type="catalytic activity">
    <reaction evidence="9 10">
        <text>Release of signal peptides from bacterial membrane prolipoproteins. Hydrolyzes -Xaa-Yaa-Zaa-|-(S,diacylglyceryl)Cys-, in which Xaa is hydrophobic (preferably Leu), and Yaa (Ala or Ser) and Zaa (Gly or Ala) have small, neutral side chains.</text>
        <dbReference type="EC" id="3.4.23.36"/>
    </reaction>
</comment>
<dbReference type="NCBIfam" id="TIGR00077">
    <property type="entry name" value="lspA"/>
    <property type="match status" value="1"/>
</dbReference>
<proteinExistence type="inferred from homology"/>
<dbReference type="PATRIC" id="fig|1236703.3.peg.615"/>
<evidence type="ECO:0000256" key="7">
    <source>
        <dbReference type="ARBA" id="ARBA00022989"/>
    </source>
</evidence>
<name>S3DI04_9GAMM</name>
<dbReference type="GO" id="GO:0004190">
    <property type="term" value="F:aspartic-type endopeptidase activity"/>
    <property type="evidence" value="ECO:0007669"/>
    <property type="project" value="UniProtKB-UniRule"/>
</dbReference>
<keyword evidence="12" id="KW-0449">Lipoprotein</keyword>
<comment type="similarity">
    <text evidence="1 9 11">Belongs to the peptidase A8 family.</text>
</comment>
<organism evidence="12 13">
    <name type="scientific">Candidatus Photodesmus katoptron Akat1</name>
    <dbReference type="NCBI Taxonomy" id="1236703"/>
    <lineage>
        <taxon>Bacteria</taxon>
        <taxon>Pseudomonadati</taxon>
        <taxon>Pseudomonadota</taxon>
        <taxon>Gammaproteobacteria</taxon>
        <taxon>Vibrionales</taxon>
        <taxon>Vibrionaceae</taxon>
        <taxon>Candidatus Photodesmus</taxon>
    </lineage>
</organism>
<comment type="subcellular location">
    <subcellularLocation>
        <location evidence="9">Cell membrane</location>
        <topology evidence="9">Multi-pass membrane protein</topology>
    </subcellularLocation>
</comment>
<evidence type="ECO:0000256" key="10">
    <source>
        <dbReference type="RuleBase" id="RU000594"/>
    </source>
</evidence>
<dbReference type="GO" id="GO:0005886">
    <property type="term" value="C:plasma membrane"/>
    <property type="evidence" value="ECO:0007669"/>
    <property type="project" value="UniProtKB-SubCell"/>
</dbReference>
<evidence type="ECO:0000256" key="4">
    <source>
        <dbReference type="ARBA" id="ARBA00022692"/>
    </source>
</evidence>
<dbReference type="HAMAP" id="MF_00161">
    <property type="entry name" value="LspA"/>
    <property type="match status" value="1"/>
</dbReference>
<dbReference type="Proteomes" id="UP000053688">
    <property type="component" value="Unassembled WGS sequence"/>
</dbReference>
<dbReference type="PANTHER" id="PTHR33695">
    <property type="entry name" value="LIPOPROTEIN SIGNAL PEPTIDASE"/>
    <property type="match status" value="1"/>
</dbReference>
<reference evidence="12 13" key="1">
    <citation type="journal article" date="2014" name="Environ. Microbiol.">
        <title>Genomic signatures of obligate host dependence in the luminous bacterial symbiont of a vertebrate.</title>
        <authorList>
            <person name="Hendry T.A."/>
            <person name="de Wet J.R."/>
            <person name="Dunlap P.V."/>
        </authorList>
    </citation>
    <scope>NUCLEOTIDE SEQUENCE [LARGE SCALE GENOMIC DNA]</scope>
    <source>
        <strain evidence="12 13">Akat1</strain>
    </source>
</reference>
<accession>S3DI04</accession>
<evidence type="ECO:0000256" key="5">
    <source>
        <dbReference type="ARBA" id="ARBA00022750"/>
    </source>
</evidence>
<dbReference type="Pfam" id="PF01252">
    <property type="entry name" value="Peptidase_A8"/>
    <property type="match status" value="1"/>
</dbReference>
<keyword evidence="7 9" id="KW-1133">Transmembrane helix</keyword>
<evidence type="ECO:0000256" key="11">
    <source>
        <dbReference type="RuleBase" id="RU004181"/>
    </source>
</evidence>
<keyword evidence="4 9" id="KW-0812">Transmembrane</keyword>
<dbReference type="RefSeq" id="WP_016503937.1">
    <property type="nucleotide sequence ID" value="NZ_AMSD01000002.1"/>
</dbReference>
<feature type="transmembrane region" description="Helical" evidence="9">
    <location>
        <begin position="75"/>
        <end position="95"/>
    </location>
</feature>
<evidence type="ECO:0000313" key="13">
    <source>
        <dbReference type="Proteomes" id="UP000053688"/>
    </source>
</evidence>
<feature type="transmembrane region" description="Helical" evidence="9">
    <location>
        <begin position="12"/>
        <end position="33"/>
    </location>
</feature>
<feature type="active site" evidence="9">
    <location>
        <position position="145"/>
    </location>
</feature>
<evidence type="ECO:0000256" key="2">
    <source>
        <dbReference type="ARBA" id="ARBA00022475"/>
    </source>
</evidence>
<keyword evidence="2 9" id="KW-1003">Cell membrane</keyword>